<dbReference type="Pfam" id="PF08283">
    <property type="entry name" value="Gemini_AL1_M"/>
    <property type="match status" value="1"/>
</dbReference>
<dbReference type="GO" id="GO:0042025">
    <property type="term" value="C:host cell nucleus"/>
    <property type="evidence" value="ECO:0007669"/>
    <property type="project" value="UniProtKB-SubCell"/>
</dbReference>
<feature type="binding site" evidence="17">
    <location>
        <position position="79"/>
    </location>
    <ligand>
        <name>a divalent metal cation</name>
        <dbReference type="ChEBI" id="CHEBI:60240"/>
    </ligand>
</feature>
<comment type="function">
    <text evidence="18">Essential for the replication of viral ssDNA. The closed circular ssDNA genome is first converted to a superhelical dsDNA. Rep binds a specific region at the genome origin of replication. It introduces an endonucleolytic nick within the conserved sequence 5'-TAATATTAC-3' in the intergenic region of the genome present in all geminiviruses, thereby initiating the rolling circle replication (RCR). Following cleavage, binds covalently to the 5'-phosphate of DNA as a tyrosyl ester. The cleavage gives rise to a free 3'-OH that serves as a primer for the cellular DNA polymerase. The polymerase synthesizes the (+) strand DNA by rolling circle mechanism. After one round of replication, a Rep-catalyzed nucleotidyl transfer reaction releases a circular single-stranded virus genome, thereby terminating the replication. Displays origin-specific DNA cleavage, nucleotidyl transferase, ATPase and helicase activities.</text>
</comment>
<protein>
    <recommendedName>
        <fullName evidence="4 18">Replication-associated protein</fullName>
        <shortName evidence="18">Rep</shortName>
        <ecNumber evidence="18">3.1.21.-</ecNumber>
    </recommendedName>
</protein>
<keyword evidence="7 18" id="KW-0548">Nucleotidyltransferase</keyword>
<dbReference type="InterPro" id="IPR001191">
    <property type="entry name" value="Gemini_AL1_REP"/>
</dbReference>
<dbReference type="SUPFAM" id="SSF52540">
    <property type="entry name" value="P-loop containing nucleoside triphosphate hydrolases"/>
    <property type="match status" value="1"/>
</dbReference>
<evidence type="ECO:0000256" key="7">
    <source>
        <dbReference type="ARBA" id="ARBA00022695"/>
    </source>
</evidence>
<evidence type="ECO:0000256" key="10">
    <source>
        <dbReference type="ARBA" id="ARBA00022723"/>
    </source>
</evidence>
<evidence type="ECO:0000256" key="2">
    <source>
        <dbReference type="ARBA" id="ARBA00006240"/>
    </source>
</evidence>
<comment type="similarity">
    <text evidence="2 18">Belongs to the geminiviridae Rep protein family.</text>
</comment>
<keyword evidence="21" id="KW-1185">Reference proteome</keyword>
<dbReference type="Gene3D" id="3.40.1310.20">
    <property type="match status" value="1"/>
</dbReference>
<keyword evidence="18" id="KW-0347">Helicase</keyword>
<evidence type="ECO:0000313" key="21">
    <source>
        <dbReference type="Proteomes" id="UP000679871"/>
    </source>
</evidence>
<keyword evidence="13 18" id="KW-0378">Hydrolase</keyword>
<dbReference type="Gene3D" id="3.40.50.300">
    <property type="entry name" value="P-loop containing nucleotide triphosphate hydrolases"/>
    <property type="match status" value="1"/>
</dbReference>
<comment type="cofactor">
    <cofactor evidence="17">
        <name>Mg(2+)</name>
        <dbReference type="ChEBI" id="CHEBI:18420"/>
    </cofactor>
    <cofactor evidence="17">
        <name>Mn(2+)</name>
        <dbReference type="ChEBI" id="CHEBI:29035"/>
    </cofactor>
    <text evidence="17">Divalent metal cations, possibly Mg(2+) or Mn(2+).</text>
</comment>
<dbReference type="RefSeq" id="YP_010798461.1">
    <property type="nucleotide sequence ID" value="NC_076465.1"/>
</dbReference>
<dbReference type="SUPFAM" id="SSF55464">
    <property type="entry name" value="Origin of replication-binding domain, RBD-like"/>
    <property type="match status" value="1"/>
</dbReference>
<name>A0A6M6DIV5_9GEMI</name>
<feature type="domain" description="CRESS-DNA virus Rep endonuclease" evidence="19">
    <location>
        <begin position="30"/>
        <end position="144"/>
    </location>
</feature>
<dbReference type="GeneID" id="80536667"/>
<sequence>MQSTRVFAYPNCPLQIPTVNMSNTPPTSFRFKAKNIFLTYPNCPLHKNDVSTQLKVILHHHNITYILVCEETHASGEPHVHAMVQLDKQFETRNCRFFDIYMGPLHPVQGPTVRYHPNIEPLHSPTASQKYLKKSGNFYEDGVFNNKKRSPSKNPNAIWKDILDTASDINDFLAKVKDQRPQDFVLRWPAISSFANDHYKRVVEPFMPVFTEFQNLPQHIQQWANDNILFDPENKPNRPISLYICGPSRSGKTCWARSLGLHNYFTGQLKFHDYNDYALYNVIDDIHYTRISSEIMKSLVGCQHNVTVNIKYKPDRTIKGGIPTIILCNPDMDWLSTMSTEIKTWWHKNVITYYMNESDTFF</sequence>
<dbReference type="PRINTS" id="PR00227">
    <property type="entry name" value="GEMCOATAL1"/>
</dbReference>
<evidence type="ECO:0000256" key="6">
    <source>
        <dbReference type="ARBA" id="ARBA00022679"/>
    </source>
</evidence>
<feature type="active site" description="For DNA cleavage activity" evidence="16">
    <location>
        <position position="131"/>
    </location>
</feature>
<dbReference type="GO" id="GO:0004386">
    <property type="term" value="F:helicase activity"/>
    <property type="evidence" value="ECO:0007669"/>
    <property type="project" value="UniProtKB-KW"/>
</dbReference>
<evidence type="ECO:0000256" key="16">
    <source>
        <dbReference type="PIRSR" id="PIRSR601191-1"/>
    </source>
</evidence>
<proteinExistence type="inferred from homology"/>
<evidence type="ECO:0000256" key="5">
    <source>
        <dbReference type="ARBA" id="ARBA00022562"/>
    </source>
</evidence>
<organism evidence="20 21">
    <name type="scientific">Paper mulberry leaf curling associated virus 2</name>
    <dbReference type="NCBI Taxonomy" id="2738470"/>
    <lineage>
        <taxon>Viruses</taxon>
        <taxon>Monodnaviria</taxon>
        <taxon>Shotokuvirae</taxon>
        <taxon>Cressdnaviricota</taxon>
        <taxon>Repensiviricetes</taxon>
        <taxon>Geplafuvirales</taxon>
        <taxon>Geminiviridae</taxon>
        <taxon>Citlodavirus</taxon>
        <taxon>Citlodavirus broussonetiae</taxon>
        <taxon>Paper mulberry leaf curl virus 2</taxon>
    </lineage>
</organism>
<evidence type="ECO:0000256" key="12">
    <source>
        <dbReference type="ARBA" id="ARBA00022759"/>
    </source>
</evidence>
<keyword evidence="8" id="KW-0235">DNA replication</keyword>
<dbReference type="InterPro" id="IPR049912">
    <property type="entry name" value="CRESS_DNA_REP"/>
</dbReference>
<dbReference type="InterPro" id="IPR001301">
    <property type="entry name" value="Gemini_AL1_CLV"/>
</dbReference>
<dbReference type="InterPro" id="IPR027417">
    <property type="entry name" value="P-loop_NTPase"/>
</dbReference>
<dbReference type="PRINTS" id="PR00228">
    <property type="entry name" value="GEMCOATCLVL1"/>
</dbReference>
<keyword evidence="18" id="KW-0511">Multifunctional enzyme</keyword>
<dbReference type="PROSITE" id="PS52020">
    <property type="entry name" value="CRESS_DNA_REP"/>
    <property type="match status" value="1"/>
</dbReference>
<keyword evidence="14 18" id="KW-0190">Covalent protein-DNA linkage</keyword>
<feature type="binding site" evidence="17">
    <location>
        <position position="81"/>
    </location>
    <ligand>
        <name>a divalent metal cation</name>
        <dbReference type="ChEBI" id="CHEBI:60240"/>
    </ligand>
</feature>
<keyword evidence="11 18" id="KW-0547">Nucleotide-binding</keyword>
<keyword evidence="5 18" id="KW-1048">Host nucleus</keyword>
<keyword evidence="10 17" id="KW-0479">Metal-binding</keyword>
<evidence type="ECO:0000256" key="18">
    <source>
        <dbReference type="RuleBase" id="RU361249"/>
    </source>
</evidence>
<dbReference type="GO" id="GO:0046872">
    <property type="term" value="F:metal ion binding"/>
    <property type="evidence" value="ECO:0007669"/>
    <property type="project" value="UniProtKB-KW"/>
</dbReference>
<feature type="binding site" evidence="17">
    <location>
        <position position="71"/>
    </location>
    <ligand>
        <name>a divalent metal cation</name>
        <dbReference type="ChEBI" id="CHEBI:60240"/>
    </ligand>
</feature>
<dbReference type="GO" id="GO:0003677">
    <property type="term" value="F:DNA binding"/>
    <property type="evidence" value="ECO:0007669"/>
    <property type="project" value="UniProtKB-KW"/>
</dbReference>
<dbReference type="GO" id="GO:0005198">
    <property type="term" value="F:structural molecule activity"/>
    <property type="evidence" value="ECO:0007669"/>
    <property type="project" value="InterPro"/>
</dbReference>
<evidence type="ECO:0000256" key="13">
    <source>
        <dbReference type="ARBA" id="ARBA00022801"/>
    </source>
</evidence>
<evidence type="ECO:0000256" key="11">
    <source>
        <dbReference type="ARBA" id="ARBA00022741"/>
    </source>
</evidence>
<evidence type="ECO:0000256" key="17">
    <source>
        <dbReference type="PIRSR" id="PIRSR601191-2"/>
    </source>
</evidence>
<dbReference type="InterPro" id="IPR022692">
    <property type="entry name" value="Gemini_AL1_REP_central"/>
</dbReference>
<evidence type="ECO:0000256" key="9">
    <source>
        <dbReference type="ARBA" id="ARBA00022722"/>
    </source>
</evidence>
<comment type="domain">
    <text evidence="18">There are 3 rolling circle replication (RCR) motifs. RCR-2 is probably involved in metal coordination. RCR-3 is required for phosphodiester bond cleavage for initiation of RCR.</text>
</comment>
<dbReference type="EMBL" id="MN595127">
    <property type="protein sequence ID" value="QJX74427.1"/>
    <property type="molecule type" value="Genomic_DNA"/>
</dbReference>
<comment type="cofactor">
    <cofactor evidence="18">
        <name>Mn(2+)</name>
        <dbReference type="ChEBI" id="CHEBI:29035"/>
    </cofactor>
</comment>
<dbReference type="KEGG" id="vg:80536667"/>
<keyword evidence="18" id="KW-0067">ATP-binding</keyword>
<keyword evidence="6 18" id="KW-0808">Transferase</keyword>
<evidence type="ECO:0000259" key="19">
    <source>
        <dbReference type="PROSITE" id="PS52020"/>
    </source>
</evidence>
<dbReference type="GO" id="GO:0005524">
    <property type="term" value="F:ATP binding"/>
    <property type="evidence" value="ECO:0007669"/>
    <property type="project" value="UniProtKB-KW"/>
</dbReference>
<keyword evidence="15 18" id="KW-0238">DNA-binding</keyword>
<dbReference type="Proteomes" id="UP000679871">
    <property type="component" value="Segment"/>
</dbReference>
<dbReference type="Pfam" id="PF00799">
    <property type="entry name" value="Gemini_AL1"/>
    <property type="match status" value="1"/>
</dbReference>
<evidence type="ECO:0000256" key="4">
    <source>
        <dbReference type="ARBA" id="ARBA00014531"/>
    </source>
</evidence>
<comment type="subcellular location">
    <subcellularLocation>
        <location evidence="1 18">Host nucleus</location>
    </subcellularLocation>
</comment>
<evidence type="ECO:0000256" key="14">
    <source>
        <dbReference type="ARBA" id="ARBA00023124"/>
    </source>
</evidence>
<reference evidence="20" key="1">
    <citation type="journal article" date="2020" name="Plant Dis.">
        <title>Identification and characterization of two novel geminiviruses associated with paper mulberry (Broussonetia papyrifera) leaf curl disease.</title>
        <authorList>
            <person name="Qiu Y."/>
            <person name="Zhang S."/>
            <person name="Yu H."/>
            <person name="Xuan Z."/>
            <person name="Yang L."/>
            <person name="Zhan B."/>
            <person name="Murilo Zerbini F."/>
            <person name="Cao M."/>
        </authorList>
    </citation>
    <scope>NUCLEOTIDE SEQUENCE</scope>
    <source>
        <strain evidence="20">SWU</strain>
    </source>
</reference>
<evidence type="ECO:0000256" key="15">
    <source>
        <dbReference type="ARBA" id="ARBA00023125"/>
    </source>
</evidence>
<evidence type="ECO:0000256" key="1">
    <source>
        <dbReference type="ARBA" id="ARBA00004147"/>
    </source>
</evidence>
<dbReference type="GO" id="GO:0016779">
    <property type="term" value="F:nucleotidyltransferase activity"/>
    <property type="evidence" value="ECO:0007669"/>
    <property type="project" value="UniProtKB-KW"/>
</dbReference>
<evidence type="ECO:0000256" key="3">
    <source>
        <dbReference type="ARBA" id="ARBA00011488"/>
    </source>
</evidence>
<dbReference type="GO" id="GO:0006260">
    <property type="term" value="P:DNA replication"/>
    <property type="evidence" value="ECO:0007669"/>
    <property type="project" value="UniProtKB-KW"/>
</dbReference>
<accession>A0A6M6DIV5</accession>
<keyword evidence="9 18" id="KW-0540">Nuclease</keyword>
<keyword evidence="12 18" id="KW-0255">Endonuclease</keyword>
<evidence type="ECO:0000313" key="20">
    <source>
        <dbReference type="EMBL" id="QJX74427.1"/>
    </source>
</evidence>
<dbReference type="GO" id="GO:0016888">
    <property type="term" value="F:DNA endonuclease activity, producing 5'-phosphomonoesters"/>
    <property type="evidence" value="ECO:0007669"/>
    <property type="project" value="InterPro"/>
</dbReference>
<comment type="subunit">
    <text evidence="3">Homooligomer. Rep binds to repeated DNA motifs (iterons). Forms the O-complex, which is a Rep-DNA complex involved in the initiation of RCR. Part of the C- and V-complexes which are RepA-Rep-DNA complexes involved in the c-sense and v-sense transcription.</text>
</comment>
<evidence type="ECO:0000256" key="8">
    <source>
        <dbReference type="ARBA" id="ARBA00022705"/>
    </source>
</evidence>
<dbReference type="EC" id="3.1.21.-" evidence="18"/>